<dbReference type="PANTHER" id="PTHR13847">
    <property type="entry name" value="SARCOSINE DEHYDROGENASE-RELATED"/>
    <property type="match status" value="1"/>
</dbReference>
<evidence type="ECO:0000259" key="3">
    <source>
        <dbReference type="Pfam" id="PF01266"/>
    </source>
</evidence>
<sequence length="421" mass="45094">MTETHKQSIIVIGAGFIGLTAALTLLRDGHRVAIVDRAPPLDGSDYRHACSYGNACTIAPHGVVPVATPGVAWRVPGMLANPLGPLAIDWKYLPRLAPWLLGFLSASRTGRVERIAATLSTLLKQADAAWRPLMEEAGAMDLREEHGCLYLYKSNADRAASDRDADFRSRHGVNLARLSADDIRALEPNLPANYAGGVLFKDAYVVASPEQLARRLAKAVLARGGRFITGDVRGLRIDAESATAVLADETLGADRIVVAAGAWSKSLGASIGDHIRLDTERGYHVLFPQGRGLLRRPVCYTEHGFYMTPMADGLRAAGTVELAGLAPPLNERRTSVIRNAVAKLLPAAGTGTSEWLGLRPSMPDSLPVIGKSPRTERVIYAFGHGHLGLTLAGVTGALLSDLISDRATHLDVTALRPIRRL</sequence>
<gene>
    <name evidence="4" type="ORF">GR138_09915</name>
</gene>
<organism evidence="4 5">
    <name type="scientific">Shinella kummerowiae</name>
    <dbReference type="NCBI Taxonomy" id="417745"/>
    <lineage>
        <taxon>Bacteria</taxon>
        <taxon>Pseudomonadati</taxon>
        <taxon>Pseudomonadota</taxon>
        <taxon>Alphaproteobacteria</taxon>
        <taxon>Hyphomicrobiales</taxon>
        <taxon>Rhizobiaceae</taxon>
        <taxon>Shinella</taxon>
    </lineage>
</organism>
<dbReference type="GO" id="GO:0005737">
    <property type="term" value="C:cytoplasm"/>
    <property type="evidence" value="ECO:0007669"/>
    <property type="project" value="TreeGrafter"/>
</dbReference>
<keyword evidence="1" id="KW-0560">Oxidoreductase</keyword>
<feature type="domain" description="FAD dependent oxidoreductase" evidence="3">
    <location>
        <begin position="9"/>
        <end position="402"/>
    </location>
</feature>
<evidence type="ECO:0000313" key="4">
    <source>
        <dbReference type="EMBL" id="MXN45508.1"/>
    </source>
</evidence>
<dbReference type="InterPro" id="IPR036188">
    <property type="entry name" value="FAD/NAD-bd_sf"/>
</dbReference>
<dbReference type="OrthoDB" id="9805337at2"/>
<dbReference type="SUPFAM" id="SSF51905">
    <property type="entry name" value="FAD/NAD(P)-binding domain"/>
    <property type="match status" value="1"/>
</dbReference>
<keyword evidence="2" id="KW-0472">Membrane</keyword>
<protein>
    <submittedName>
        <fullName evidence="4">FAD-dependent oxidoreductase</fullName>
    </submittedName>
</protein>
<dbReference type="PANTHER" id="PTHR13847:SF289">
    <property type="entry name" value="GLYCINE OXIDASE"/>
    <property type="match status" value="1"/>
</dbReference>
<dbReference type="Proteomes" id="UP000435802">
    <property type="component" value="Unassembled WGS sequence"/>
</dbReference>
<dbReference type="Pfam" id="PF01266">
    <property type="entry name" value="DAO"/>
    <property type="match status" value="1"/>
</dbReference>
<dbReference type="Gene3D" id="3.50.50.60">
    <property type="entry name" value="FAD/NAD(P)-binding domain"/>
    <property type="match status" value="2"/>
</dbReference>
<dbReference type="InterPro" id="IPR006076">
    <property type="entry name" value="FAD-dep_OxRdtase"/>
</dbReference>
<evidence type="ECO:0000256" key="2">
    <source>
        <dbReference type="SAM" id="Phobius"/>
    </source>
</evidence>
<reference evidence="4 5" key="1">
    <citation type="submission" date="2019-12" db="EMBL/GenBank/DDBJ databases">
        <title>Shinella kummerowiae sp. nov., a symbiotic bacterium isolated from root nodules of the herbal legume Kummerowia stipulacea.</title>
        <authorList>
            <person name="Gao J."/>
        </authorList>
    </citation>
    <scope>NUCLEOTIDE SEQUENCE [LARGE SCALE GENOMIC DNA]</scope>
    <source>
        <strain evidence="4 5">CCBAU 25048</strain>
    </source>
</reference>
<evidence type="ECO:0000313" key="5">
    <source>
        <dbReference type="Proteomes" id="UP000435802"/>
    </source>
</evidence>
<keyword evidence="2" id="KW-1133">Transmembrane helix</keyword>
<dbReference type="SUPFAM" id="SSF54373">
    <property type="entry name" value="FAD-linked reductases, C-terminal domain"/>
    <property type="match status" value="1"/>
</dbReference>
<accession>A0A6N8SD59</accession>
<proteinExistence type="predicted"/>
<evidence type="ECO:0000256" key="1">
    <source>
        <dbReference type="ARBA" id="ARBA00023002"/>
    </source>
</evidence>
<keyword evidence="5" id="KW-1185">Reference proteome</keyword>
<feature type="transmembrane region" description="Helical" evidence="2">
    <location>
        <begin position="7"/>
        <end position="26"/>
    </location>
</feature>
<dbReference type="GO" id="GO:0016491">
    <property type="term" value="F:oxidoreductase activity"/>
    <property type="evidence" value="ECO:0007669"/>
    <property type="project" value="UniProtKB-KW"/>
</dbReference>
<comment type="caution">
    <text evidence="4">The sequence shown here is derived from an EMBL/GenBank/DDBJ whole genome shotgun (WGS) entry which is preliminary data.</text>
</comment>
<dbReference type="EMBL" id="WUMK01000003">
    <property type="protein sequence ID" value="MXN45508.1"/>
    <property type="molecule type" value="Genomic_DNA"/>
</dbReference>
<dbReference type="Gene3D" id="3.30.9.10">
    <property type="entry name" value="D-Amino Acid Oxidase, subunit A, domain 2"/>
    <property type="match status" value="1"/>
</dbReference>
<keyword evidence="2" id="KW-0812">Transmembrane</keyword>
<dbReference type="RefSeq" id="WP_160858858.1">
    <property type="nucleotide sequence ID" value="NZ_WUMK01000003.1"/>
</dbReference>
<dbReference type="AlphaFoldDB" id="A0A6N8SD59"/>
<name>A0A6N8SD59_9HYPH</name>